<feature type="chain" id="PRO_5044016928" evidence="2">
    <location>
        <begin position="32"/>
        <end position="242"/>
    </location>
</feature>
<organism evidence="3 4">
    <name type="scientific">Pristionchus pacificus</name>
    <name type="common">Parasitic nematode worm</name>
    <dbReference type="NCBI Taxonomy" id="54126"/>
    <lineage>
        <taxon>Eukaryota</taxon>
        <taxon>Metazoa</taxon>
        <taxon>Ecdysozoa</taxon>
        <taxon>Nematoda</taxon>
        <taxon>Chromadorea</taxon>
        <taxon>Rhabditida</taxon>
        <taxon>Rhabditina</taxon>
        <taxon>Diplogasteromorpha</taxon>
        <taxon>Diplogasteroidea</taxon>
        <taxon>Neodiplogasteridae</taxon>
        <taxon>Pristionchus</taxon>
    </lineage>
</organism>
<dbReference type="AlphaFoldDB" id="A0A2A6CTM1"/>
<keyword evidence="4" id="KW-1185">Reference proteome</keyword>
<feature type="compositionally biased region" description="Basic residues" evidence="1">
    <location>
        <begin position="65"/>
        <end position="75"/>
    </location>
</feature>
<accession>A0A2A6CTM1</accession>
<reference evidence="3" key="2">
    <citation type="submission" date="2022-06" db="UniProtKB">
        <authorList>
            <consortium name="EnsemblMetazoa"/>
        </authorList>
    </citation>
    <scope>IDENTIFICATION</scope>
    <source>
        <strain evidence="3">PS312</strain>
    </source>
</reference>
<gene>
    <name evidence="3" type="primary">WBGene00093000</name>
</gene>
<evidence type="ECO:0000256" key="1">
    <source>
        <dbReference type="SAM" id="MobiDB-lite"/>
    </source>
</evidence>
<feature type="signal peptide" evidence="2">
    <location>
        <begin position="1"/>
        <end position="31"/>
    </location>
</feature>
<accession>A0A8R1Y476</accession>
<reference evidence="4" key="1">
    <citation type="journal article" date="2008" name="Nat. Genet.">
        <title>The Pristionchus pacificus genome provides a unique perspective on nematode lifestyle and parasitism.</title>
        <authorList>
            <person name="Dieterich C."/>
            <person name="Clifton S.W."/>
            <person name="Schuster L.N."/>
            <person name="Chinwalla A."/>
            <person name="Delehaunty K."/>
            <person name="Dinkelacker I."/>
            <person name="Fulton L."/>
            <person name="Fulton R."/>
            <person name="Godfrey J."/>
            <person name="Minx P."/>
            <person name="Mitreva M."/>
            <person name="Roeseler W."/>
            <person name="Tian H."/>
            <person name="Witte H."/>
            <person name="Yang S.P."/>
            <person name="Wilson R.K."/>
            <person name="Sommer R.J."/>
        </authorList>
    </citation>
    <scope>NUCLEOTIDE SEQUENCE [LARGE SCALE GENOMIC DNA]</scope>
    <source>
        <strain evidence="4">PS312</strain>
    </source>
</reference>
<dbReference type="Proteomes" id="UP000005239">
    <property type="component" value="Unassembled WGS sequence"/>
</dbReference>
<keyword evidence="2" id="KW-0732">Signal</keyword>
<evidence type="ECO:0000313" key="3">
    <source>
        <dbReference type="EnsemblMetazoa" id="PPA03446.1"/>
    </source>
</evidence>
<name>A0A2A6CTM1_PRIPA</name>
<evidence type="ECO:0000256" key="2">
    <source>
        <dbReference type="SAM" id="SignalP"/>
    </source>
</evidence>
<evidence type="ECO:0000313" key="4">
    <source>
        <dbReference type="Proteomes" id="UP000005239"/>
    </source>
</evidence>
<dbReference type="EnsemblMetazoa" id="PPA03446.1">
    <property type="protein sequence ID" value="PPA03446.1"/>
    <property type="gene ID" value="WBGene00093000"/>
</dbReference>
<feature type="region of interest" description="Disordered" evidence="1">
    <location>
        <begin position="65"/>
        <end position="88"/>
    </location>
</feature>
<proteinExistence type="predicted"/>
<sequence length="242" mass="27316">MRSIIRSSIDMKTICLLLSAPLLILSQSSYGVPNDSPSTGYGPASVAAAPVFPFYDQARHDILRSPRRHHHHHRGSSSSSESREAPYPRECRKLKSKCNRDDENCCKAIIKNDVIKCKGNPGEFVQLQDGEGNLIDYGFGEVEVDAKCEDRRWRVRNFEDKKKKVKSVVCYHFALPAIVEMSSFETPRTTPFDLDTFFDHSRVSDAINWSAAVFTNDKSLLDDKEVQKSLTNLDNAVFKTTP</sequence>
<protein>
    <submittedName>
        <fullName evidence="3">Uncharacterized protein</fullName>
    </submittedName>
</protein>